<comment type="caution">
    <text evidence="9">The sequence shown here is derived from an EMBL/GenBank/DDBJ whole genome shotgun (WGS) entry which is preliminary data.</text>
</comment>
<dbReference type="PANTHER" id="PTHR33885:SF3">
    <property type="entry name" value="PHAGE SHOCK PROTEIN C"/>
    <property type="match status" value="1"/>
</dbReference>
<feature type="transmembrane region" description="Helical" evidence="7">
    <location>
        <begin position="362"/>
        <end position="382"/>
    </location>
</feature>
<evidence type="ECO:0000313" key="9">
    <source>
        <dbReference type="EMBL" id="MXP23051.1"/>
    </source>
</evidence>
<dbReference type="AlphaFoldDB" id="A0A6L7GVI2"/>
<dbReference type="Proteomes" id="UP000475545">
    <property type="component" value="Unassembled WGS sequence"/>
</dbReference>
<evidence type="ECO:0000256" key="7">
    <source>
        <dbReference type="SAM" id="Phobius"/>
    </source>
</evidence>
<feature type="transmembrane region" description="Helical" evidence="7">
    <location>
        <begin position="43"/>
        <end position="66"/>
    </location>
</feature>
<feature type="domain" description="Phage shock protein PspC N-terminal" evidence="8">
    <location>
        <begin position="13"/>
        <end position="69"/>
    </location>
</feature>
<dbReference type="EMBL" id="WMBR01000004">
    <property type="protein sequence ID" value="MXP23051.1"/>
    <property type="molecule type" value="Genomic_DNA"/>
</dbReference>
<evidence type="ECO:0000256" key="1">
    <source>
        <dbReference type="ARBA" id="ARBA00004162"/>
    </source>
</evidence>
<organism evidence="9 10">
    <name type="scientific">Gordonia mangrovi</name>
    <dbReference type="NCBI Taxonomy" id="2665643"/>
    <lineage>
        <taxon>Bacteria</taxon>
        <taxon>Bacillati</taxon>
        <taxon>Actinomycetota</taxon>
        <taxon>Actinomycetes</taxon>
        <taxon>Mycobacteriales</taxon>
        <taxon>Gordoniaceae</taxon>
        <taxon>Gordonia</taxon>
    </lineage>
</organism>
<dbReference type="RefSeq" id="WP_160903204.1">
    <property type="nucleotide sequence ID" value="NZ_CP102850.1"/>
</dbReference>
<keyword evidence="5 7" id="KW-0472">Membrane</keyword>
<name>A0A6L7GVI2_9ACTN</name>
<evidence type="ECO:0000256" key="4">
    <source>
        <dbReference type="ARBA" id="ARBA00022989"/>
    </source>
</evidence>
<feature type="compositionally biased region" description="Low complexity" evidence="6">
    <location>
        <begin position="184"/>
        <end position="213"/>
    </location>
</feature>
<dbReference type="GO" id="GO:0005886">
    <property type="term" value="C:plasma membrane"/>
    <property type="evidence" value="ECO:0007669"/>
    <property type="project" value="UniProtKB-SubCell"/>
</dbReference>
<evidence type="ECO:0000256" key="5">
    <source>
        <dbReference type="ARBA" id="ARBA00023136"/>
    </source>
</evidence>
<feature type="transmembrane region" description="Helical" evidence="7">
    <location>
        <begin position="333"/>
        <end position="350"/>
    </location>
</feature>
<keyword evidence="10" id="KW-1185">Reference proteome</keyword>
<dbReference type="InterPro" id="IPR007168">
    <property type="entry name" value="Phageshock_PspC_N"/>
</dbReference>
<dbReference type="InterPro" id="IPR052027">
    <property type="entry name" value="PspC"/>
</dbReference>
<feature type="compositionally biased region" description="Low complexity" evidence="6">
    <location>
        <begin position="221"/>
        <end position="250"/>
    </location>
</feature>
<gene>
    <name evidence="9" type="ORF">GIY30_17070</name>
</gene>
<dbReference type="PANTHER" id="PTHR33885">
    <property type="entry name" value="PHAGE SHOCK PROTEIN C"/>
    <property type="match status" value="1"/>
</dbReference>
<keyword evidence="4 7" id="KW-1133">Transmembrane helix</keyword>
<feature type="transmembrane region" description="Helical" evidence="7">
    <location>
        <begin position="302"/>
        <end position="321"/>
    </location>
</feature>
<evidence type="ECO:0000313" key="10">
    <source>
        <dbReference type="Proteomes" id="UP000475545"/>
    </source>
</evidence>
<evidence type="ECO:0000256" key="3">
    <source>
        <dbReference type="ARBA" id="ARBA00022692"/>
    </source>
</evidence>
<keyword evidence="2" id="KW-1003">Cell membrane</keyword>
<accession>A0A6L7GVI2</accession>
<dbReference type="Pfam" id="PF04024">
    <property type="entry name" value="PspC"/>
    <property type="match status" value="1"/>
</dbReference>
<comment type="subcellular location">
    <subcellularLocation>
        <location evidence="1">Cell membrane</location>
        <topology evidence="1">Single-pass membrane protein</topology>
    </subcellularLocation>
</comment>
<evidence type="ECO:0000256" key="2">
    <source>
        <dbReference type="ARBA" id="ARBA00022475"/>
    </source>
</evidence>
<feature type="transmembrane region" description="Helical" evidence="7">
    <location>
        <begin position="126"/>
        <end position="143"/>
    </location>
</feature>
<evidence type="ECO:0000256" key="6">
    <source>
        <dbReference type="SAM" id="MobiDB-lite"/>
    </source>
</evidence>
<evidence type="ECO:0000259" key="8">
    <source>
        <dbReference type="Pfam" id="PF04024"/>
    </source>
</evidence>
<reference evidence="9 10" key="1">
    <citation type="submission" date="2019-11" db="EMBL/GenBank/DDBJ databases">
        <title>Gordonia sp. nov., a novel actinobacterium isolated from mangrove soil in Hainan.</title>
        <authorList>
            <person name="Huang X."/>
            <person name="Xie Y."/>
            <person name="Chu X."/>
            <person name="Xiao K."/>
        </authorList>
    </citation>
    <scope>NUCLEOTIDE SEQUENCE [LARGE SCALE GENOMIC DNA]</scope>
    <source>
        <strain evidence="9 10">HNM0687</strain>
    </source>
</reference>
<protein>
    <submittedName>
        <fullName evidence="9">PspC domain-containing protein</fullName>
    </submittedName>
</protein>
<proteinExistence type="predicted"/>
<keyword evidence="3 7" id="KW-0812">Transmembrane</keyword>
<feature type="region of interest" description="Disordered" evidence="6">
    <location>
        <begin position="175"/>
        <end position="260"/>
    </location>
</feature>
<sequence>MDTKQFEGLWATRPIRPSANRTVAGVCAGFGARYRVDPTLVKIAFVVATLFGGSGLVLYIAAWVAMPSENKRHDELGSIRHGGFSEGTAPGQHPRQRRHRNPQLILLIVLAIIILTSFGPNATWSSGGLLGAAMMLLGWWLLYQRTPEPPTGTSVDTHQPAADEVVAARTEGPLQPWIPRAMMAGPTGTATTSGPSSPTQSAPSAGPTASAARPPAPSPGPAALDPSALGASASGAAYERAPGHPAGPSAPTGPPTDVLASDEIRRTPPAWDPLGTARFAWDLPEPTAETAIDHRSQRRSPLTLIVIGLAVIVAAAGAALHQVGVDWFTPARIVSLALAVVGGGLVYAGLRRRSSGGHSAGLVPIALILGVAAVAITAVGQLNLPPGGVGERTWTPVSESDITDEYALTMGTMVLDLRGVDITADRTVDLRNGIGEIQVLVGENTNIRANCDVNVGDHDCPDGLDGGRDGTEGPVLTIDAYTTVGHVEVTR</sequence>
<feature type="transmembrane region" description="Helical" evidence="7">
    <location>
        <begin position="104"/>
        <end position="120"/>
    </location>
</feature>